<reference evidence="2 3" key="1">
    <citation type="submission" date="2019-02" db="EMBL/GenBank/DDBJ databases">
        <title>Halieaceae_genomes.</title>
        <authorList>
            <person name="Li S.-H."/>
        </authorList>
    </citation>
    <scope>NUCLEOTIDE SEQUENCE [LARGE SCALE GENOMIC DNA]</scope>
    <source>
        <strain evidence="2 3">JH123</strain>
    </source>
</reference>
<sequence length="159" mass="17593">MINQSCEILYRWRSVPSEKNLNGTVARPTPVHVWNAIEQALKTGNNGVHAPLDENPEIDAAPPPKLVFIAALVANAWFLGIRSFAYSPGVESTPKRFAKAFKRWPFFIALWVLAFVLLPASWVSATAILWAAWITYDVRATLDAMDVQVEIKAASASSK</sequence>
<dbReference type="RefSeq" id="WP_279243004.1">
    <property type="nucleotide sequence ID" value="NZ_CP036501.1"/>
</dbReference>
<evidence type="ECO:0000313" key="3">
    <source>
        <dbReference type="Proteomes" id="UP001317963"/>
    </source>
</evidence>
<keyword evidence="1" id="KW-0472">Membrane</keyword>
<keyword evidence="3" id="KW-1185">Reference proteome</keyword>
<organism evidence="2 3">
    <name type="scientific">Candidatus Paraluminiphilus aquimaris</name>
    <dbReference type="NCBI Taxonomy" id="2518994"/>
    <lineage>
        <taxon>Bacteria</taxon>
        <taxon>Pseudomonadati</taxon>
        <taxon>Pseudomonadota</taxon>
        <taxon>Gammaproteobacteria</taxon>
        <taxon>Cellvibrionales</taxon>
        <taxon>Halieaceae</taxon>
        <taxon>Candidatus Paraluminiphilus</taxon>
    </lineage>
</organism>
<accession>A0ABY6Q7E9</accession>
<feature type="transmembrane region" description="Helical" evidence="1">
    <location>
        <begin position="66"/>
        <end position="85"/>
    </location>
</feature>
<gene>
    <name evidence="2" type="ORF">E0F26_05305</name>
</gene>
<dbReference type="EMBL" id="CP036501">
    <property type="protein sequence ID" value="UZP74193.1"/>
    <property type="molecule type" value="Genomic_DNA"/>
</dbReference>
<protein>
    <submittedName>
        <fullName evidence="2">Uncharacterized protein</fullName>
    </submittedName>
</protein>
<keyword evidence="1" id="KW-1133">Transmembrane helix</keyword>
<keyword evidence="1" id="KW-0812">Transmembrane</keyword>
<feature type="transmembrane region" description="Helical" evidence="1">
    <location>
        <begin position="106"/>
        <end position="133"/>
    </location>
</feature>
<evidence type="ECO:0000313" key="2">
    <source>
        <dbReference type="EMBL" id="UZP74193.1"/>
    </source>
</evidence>
<evidence type="ECO:0000256" key="1">
    <source>
        <dbReference type="SAM" id="Phobius"/>
    </source>
</evidence>
<name>A0ABY6Q7E9_9GAMM</name>
<proteinExistence type="predicted"/>
<dbReference type="Proteomes" id="UP001317963">
    <property type="component" value="Chromosome"/>
</dbReference>